<organism evidence="1 2">
    <name type="scientific">Cohaesibacter gelatinilyticus</name>
    <dbReference type="NCBI Taxonomy" id="372072"/>
    <lineage>
        <taxon>Bacteria</taxon>
        <taxon>Pseudomonadati</taxon>
        <taxon>Pseudomonadota</taxon>
        <taxon>Alphaproteobacteria</taxon>
        <taxon>Hyphomicrobiales</taxon>
        <taxon>Cohaesibacteraceae</taxon>
    </lineage>
</organism>
<dbReference type="Pfam" id="PF18953">
    <property type="entry name" value="SAP_new25"/>
    <property type="match status" value="1"/>
</dbReference>
<protein>
    <submittedName>
        <fullName evidence="1">Uncharacterized protein</fullName>
    </submittedName>
</protein>
<dbReference type="AlphaFoldDB" id="A0A285N9S6"/>
<dbReference type="EMBL" id="OBEL01000001">
    <property type="protein sequence ID" value="SNZ06254.1"/>
    <property type="molecule type" value="Genomic_DNA"/>
</dbReference>
<accession>A0A285N9S6</accession>
<dbReference type="RefSeq" id="WP_141401158.1">
    <property type="nucleotide sequence ID" value="NZ_OBEL01000001.1"/>
</dbReference>
<name>A0A285N9S6_9HYPH</name>
<sequence>MAEKKLRIDMSVAEFDAGYFYATDMKAFAREIGISVGNFRKSELEDLIRDFLATGKVPSRKPVLPRKPGAERDELAVNVTVTNYVGDKKTKQFLLELVAKKEADLKNKSGQWYWLNDWRRLRQESDRTFTYQDLADHLHSLMTTKGRLPQIPSARMNNFITDFYSDPQNSDIPRADVLKAWEWLKVKSGPKTYQKYKRLRSEES</sequence>
<proteinExistence type="predicted"/>
<dbReference type="Proteomes" id="UP000219439">
    <property type="component" value="Unassembled WGS sequence"/>
</dbReference>
<evidence type="ECO:0000313" key="2">
    <source>
        <dbReference type="Proteomes" id="UP000219439"/>
    </source>
</evidence>
<keyword evidence="2" id="KW-1185">Reference proteome</keyword>
<evidence type="ECO:0000313" key="1">
    <source>
        <dbReference type="EMBL" id="SNZ06254.1"/>
    </source>
</evidence>
<reference evidence="1 2" key="1">
    <citation type="submission" date="2017-09" db="EMBL/GenBank/DDBJ databases">
        <authorList>
            <person name="Ehlers B."/>
            <person name="Leendertz F.H."/>
        </authorList>
    </citation>
    <scope>NUCLEOTIDE SEQUENCE [LARGE SCALE GENOMIC DNA]</scope>
    <source>
        <strain evidence="1 2">DSM 18289</strain>
    </source>
</reference>
<gene>
    <name evidence="1" type="ORF">SAMN06265368_0358</name>
</gene>
<dbReference type="OrthoDB" id="9778090at2"/>